<keyword evidence="2 8" id="KW-0813">Transport</keyword>
<feature type="compositionally biased region" description="Low complexity" evidence="10">
    <location>
        <begin position="1"/>
        <end position="13"/>
    </location>
</feature>
<evidence type="ECO:0000256" key="1">
    <source>
        <dbReference type="ARBA" id="ARBA00004571"/>
    </source>
</evidence>
<dbReference type="PANTHER" id="PTHR40980">
    <property type="entry name" value="PLUG DOMAIN-CONTAINING PROTEIN"/>
    <property type="match status" value="1"/>
</dbReference>
<keyword evidence="13" id="KW-0675">Receptor</keyword>
<feature type="domain" description="TonB-dependent receptor plug" evidence="12">
    <location>
        <begin position="42"/>
        <end position="142"/>
    </location>
</feature>
<evidence type="ECO:0000256" key="3">
    <source>
        <dbReference type="ARBA" id="ARBA00022452"/>
    </source>
</evidence>
<dbReference type="InterPro" id="IPR036942">
    <property type="entry name" value="Beta-barrel_TonB_sf"/>
</dbReference>
<organism evidence="13 14">
    <name type="scientific">Echinimonas agarilytica</name>
    <dbReference type="NCBI Taxonomy" id="1215918"/>
    <lineage>
        <taxon>Bacteria</taxon>
        <taxon>Pseudomonadati</taxon>
        <taxon>Pseudomonadota</taxon>
        <taxon>Gammaproteobacteria</taxon>
        <taxon>Alteromonadales</taxon>
        <taxon>Echinimonadaceae</taxon>
        <taxon>Echinimonas</taxon>
    </lineage>
</organism>
<feature type="region of interest" description="Disordered" evidence="10">
    <location>
        <begin position="1"/>
        <end position="22"/>
    </location>
</feature>
<dbReference type="Gene3D" id="2.40.170.20">
    <property type="entry name" value="TonB-dependent receptor, beta-barrel domain"/>
    <property type="match status" value="1"/>
</dbReference>
<evidence type="ECO:0000313" key="13">
    <source>
        <dbReference type="EMBL" id="MCM2681522.1"/>
    </source>
</evidence>
<name>A0AA41W8Z1_9GAMM</name>
<feature type="domain" description="TonB-dependent receptor-like beta-barrel" evidence="11">
    <location>
        <begin position="692"/>
        <end position="1037"/>
    </location>
</feature>
<evidence type="ECO:0000259" key="12">
    <source>
        <dbReference type="Pfam" id="PF07715"/>
    </source>
</evidence>
<keyword evidence="4 8" id="KW-0812">Transmembrane</keyword>
<evidence type="ECO:0000256" key="9">
    <source>
        <dbReference type="RuleBase" id="RU003357"/>
    </source>
</evidence>
<reference evidence="13 14" key="1">
    <citation type="journal article" date="2013" name="Antonie Van Leeuwenhoek">
        <title>Echinimonas agarilytica gen. nov., sp. nov., a new gammaproteobacterium isolated from the sea urchin Strongylocentrotus intermedius.</title>
        <authorList>
            <person name="Nedashkovskaya O.I."/>
            <person name="Stenkova A.M."/>
            <person name="Zhukova N.V."/>
            <person name="Van Trappen S."/>
            <person name="Lee J.S."/>
            <person name="Kim S.B."/>
        </authorList>
    </citation>
    <scope>NUCLEOTIDE SEQUENCE [LARGE SCALE GENOMIC DNA]</scope>
    <source>
        <strain evidence="13 14">KMM 6351</strain>
    </source>
</reference>
<comment type="caution">
    <text evidence="13">The sequence shown here is derived from an EMBL/GenBank/DDBJ whole genome shotgun (WGS) entry which is preliminary data.</text>
</comment>
<comment type="similarity">
    <text evidence="8 9">Belongs to the TonB-dependent receptor family.</text>
</comment>
<dbReference type="InterPro" id="IPR037066">
    <property type="entry name" value="Plug_dom_sf"/>
</dbReference>
<evidence type="ECO:0000256" key="7">
    <source>
        <dbReference type="ARBA" id="ARBA00023237"/>
    </source>
</evidence>
<evidence type="ECO:0000256" key="4">
    <source>
        <dbReference type="ARBA" id="ARBA00022692"/>
    </source>
</evidence>
<evidence type="ECO:0000256" key="6">
    <source>
        <dbReference type="ARBA" id="ARBA00023136"/>
    </source>
</evidence>
<sequence>MALSLAAPLAQAQDSEQTEEEPEVIQVTGVRSSLRDAAFMKKSADQIMDAISAEDIGQLPDNNIAEALQRVTGVQINRDETGQGSGFQVRGLSQNRVEINGQGMASGGDERSNNFNAVDSALFSKIEVIKSPTADMVEGASGATIRLHTFKPLDFKEQTVNVSAQTTKDELADDWGGKATFMGTKKFDWGDWGEFGFLFNSALEKSYRESHTFNSNWAPMIDNQIAQSSQLAGKTIFRPDNIQLEQKPYEDDRVSLDLALQWRLNDRVEFAASATHMELERSYTKQGLSYRTNNDRNYFMDRDLDGTDFDESLSMLSGWSRTANAGELYIGNPEEVAKGGAADYQQYTGELDRYLIQTAVVTPKGDLYNPPAQVQYGSNDEDLVQENYQLNTKIHWTDDLAMDFVYAYAKSEKNVESYTMNMGAGQIQSAVDSDYVPENEDDVVYNLSAANVFFDYAAPGDLPAVGILTGDGTFSDMSNALLNPDIYTISSFWGSETTHKNEMDSLALDFDYALDNDYLSKIEFGARFANNQINRSRYELRNANPNSTSITSDNWRAYDQDLSTGTMLGGTIGWSNPTINWMDQIFEEQYGTQNYMSRFLTPMGDTFPGSNSSTIPSWLGIDMNHNEMKQLIADMFPGRSDGATCTIYDKDVQKICTDRMIYPAGDDTVENNREYDYLLEIPGAEFVLDQKYPYLIEEETKAVYIKGNFEGEIFDYIVTGNAGVRYIETETKSLGMNTTRLVDEDTWRPIKDFDNRNAEYYTPATYKGSYHNVLPSFNLNVLLTDDMFVRFAYAKTMTRPNPVDMSPSFNIPNYGYTGSVGNPALKPERATNYDISWEWYPSDINQFSAAVYYKQLKDFLTSSYTNYISPEDRDKNGLFDDPVTIRQPINGDKGTVKGIELAATHNMDYLPGWLNGFGLQTNYTYTDSDQGSGFNELDGSELSIKDLSQNSANFILFYDKYGFNFRAAYNYRDESYSENSTAGPDPIIYEQYDLDGDTLYRRTGISLPVWNDTYETLDLSMSYRFEGTTFFIQGNNLLGEPKRRYVGDVDTTKHLLREYNETGAYYTIGIRSRFN</sequence>
<keyword evidence="6 8" id="KW-0472">Membrane</keyword>
<dbReference type="EMBL" id="JAMQGP010000012">
    <property type="protein sequence ID" value="MCM2681522.1"/>
    <property type="molecule type" value="Genomic_DNA"/>
</dbReference>
<dbReference type="SUPFAM" id="SSF56935">
    <property type="entry name" value="Porins"/>
    <property type="match status" value="1"/>
</dbReference>
<gene>
    <name evidence="13" type="ORF">NAF29_17900</name>
</gene>
<keyword evidence="7 8" id="KW-0998">Cell outer membrane</keyword>
<dbReference type="InterPro" id="IPR000531">
    <property type="entry name" value="Beta-barrel_TonB"/>
</dbReference>
<dbReference type="PANTHER" id="PTHR40980:SF3">
    <property type="entry name" value="TONB-DEPENDENT RECEPTOR-LIKE BETA-BARREL DOMAIN-CONTAINING PROTEIN"/>
    <property type="match status" value="1"/>
</dbReference>
<keyword evidence="3 8" id="KW-1134">Transmembrane beta strand</keyword>
<dbReference type="PROSITE" id="PS52016">
    <property type="entry name" value="TONB_DEPENDENT_REC_3"/>
    <property type="match status" value="1"/>
</dbReference>
<dbReference type="InterPro" id="IPR039426">
    <property type="entry name" value="TonB-dep_rcpt-like"/>
</dbReference>
<protein>
    <submittedName>
        <fullName evidence="13">TonB-dependent receptor</fullName>
    </submittedName>
</protein>
<proteinExistence type="inferred from homology"/>
<evidence type="ECO:0000256" key="8">
    <source>
        <dbReference type="PROSITE-ProRule" id="PRU01360"/>
    </source>
</evidence>
<comment type="subcellular location">
    <subcellularLocation>
        <location evidence="1 8">Cell outer membrane</location>
        <topology evidence="1 8">Multi-pass membrane protein</topology>
    </subcellularLocation>
</comment>
<evidence type="ECO:0000256" key="5">
    <source>
        <dbReference type="ARBA" id="ARBA00023077"/>
    </source>
</evidence>
<dbReference type="Proteomes" id="UP001165393">
    <property type="component" value="Unassembled WGS sequence"/>
</dbReference>
<keyword evidence="14" id="KW-1185">Reference proteome</keyword>
<evidence type="ECO:0000256" key="2">
    <source>
        <dbReference type="ARBA" id="ARBA00022448"/>
    </source>
</evidence>
<dbReference type="Pfam" id="PF07715">
    <property type="entry name" value="Plug"/>
    <property type="match status" value="1"/>
</dbReference>
<dbReference type="Gene3D" id="2.170.130.10">
    <property type="entry name" value="TonB-dependent receptor, plug domain"/>
    <property type="match status" value="1"/>
</dbReference>
<dbReference type="GO" id="GO:0009279">
    <property type="term" value="C:cell outer membrane"/>
    <property type="evidence" value="ECO:0007669"/>
    <property type="project" value="UniProtKB-SubCell"/>
</dbReference>
<dbReference type="AlphaFoldDB" id="A0AA41W8Z1"/>
<keyword evidence="5 9" id="KW-0798">TonB box</keyword>
<accession>A0AA41W8Z1</accession>
<dbReference type="Pfam" id="PF00593">
    <property type="entry name" value="TonB_dep_Rec_b-barrel"/>
    <property type="match status" value="1"/>
</dbReference>
<evidence type="ECO:0000256" key="10">
    <source>
        <dbReference type="SAM" id="MobiDB-lite"/>
    </source>
</evidence>
<evidence type="ECO:0000259" key="11">
    <source>
        <dbReference type="Pfam" id="PF00593"/>
    </source>
</evidence>
<evidence type="ECO:0000313" key="14">
    <source>
        <dbReference type="Proteomes" id="UP001165393"/>
    </source>
</evidence>
<dbReference type="RefSeq" id="WP_251263005.1">
    <property type="nucleotide sequence ID" value="NZ_JAMQGP010000012.1"/>
</dbReference>
<dbReference type="InterPro" id="IPR012910">
    <property type="entry name" value="Plug_dom"/>
</dbReference>